<protein>
    <submittedName>
        <fullName evidence="1">Uncharacterized protein</fullName>
    </submittedName>
</protein>
<gene>
    <name evidence="1" type="ORF">METZ01_LOCUS349781</name>
</gene>
<evidence type="ECO:0000313" key="1">
    <source>
        <dbReference type="EMBL" id="SVC96927.1"/>
    </source>
</evidence>
<dbReference type="EMBL" id="UINC01121627">
    <property type="protein sequence ID" value="SVC96927.1"/>
    <property type="molecule type" value="Genomic_DNA"/>
</dbReference>
<dbReference type="AlphaFoldDB" id="A0A382RIG5"/>
<organism evidence="1">
    <name type="scientific">marine metagenome</name>
    <dbReference type="NCBI Taxonomy" id="408172"/>
    <lineage>
        <taxon>unclassified sequences</taxon>
        <taxon>metagenomes</taxon>
        <taxon>ecological metagenomes</taxon>
    </lineage>
</organism>
<proteinExistence type="predicted"/>
<reference evidence="1" key="1">
    <citation type="submission" date="2018-05" db="EMBL/GenBank/DDBJ databases">
        <authorList>
            <person name="Lanie J.A."/>
            <person name="Ng W.-L."/>
            <person name="Kazmierczak K.M."/>
            <person name="Andrzejewski T.M."/>
            <person name="Davidsen T.M."/>
            <person name="Wayne K.J."/>
            <person name="Tettelin H."/>
            <person name="Glass J.I."/>
            <person name="Rusch D."/>
            <person name="Podicherti R."/>
            <person name="Tsui H.-C.T."/>
            <person name="Winkler M.E."/>
        </authorList>
    </citation>
    <scope>NUCLEOTIDE SEQUENCE</scope>
</reference>
<accession>A0A382RIG5</accession>
<name>A0A382RIG5_9ZZZZ</name>
<sequence length="33" mass="3734">MIKWILKWLRGKPVPKYLGGKSAKAHISPNMLA</sequence>